<dbReference type="PANTHER" id="PTHR34553:SF2">
    <property type="entry name" value="(WILD MALAYSIAN BANANA) HYPOTHETICAL PROTEIN"/>
    <property type="match status" value="1"/>
</dbReference>
<name>A0A2H9ZVW9_9ASPA</name>
<keyword evidence="1" id="KW-1133">Transmembrane helix</keyword>
<dbReference type="EMBL" id="KZ453230">
    <property type="protein sequence ID" value="PKA47424.1"/>
    <property type="molecule type" value="Genomic_DNA"/>
</dbReference>
<dbReference type="OrthoDB" id="1915931at2759"/>
<evidence type="ECO:0000313" key="3">
    <source>
        <dbReference type="Proteomes" id="UP000236161"/>
    </source>
</evidence>
<dbReference type="STRING" id="1088818.A0A2H9ZVW9"/>
<accession>A0A2H9ZVW9</accession>
<evidence type="ECO:0000313" key="2">
    <source>
        <dbReference type="EMBL" id="PKA47424.1"/>
    </source>
</evidence>
<proteinExistence type="predicted"/>
<keyword evidence="1" id="KW-0472">Membrane</keyword>
<organism evidence="2 3">
    <name type="scientific">Apostasia shenzhenica</name>
    <dbReference type="NCBI Taxonomy" id="1088818"/>
    <lineage>
        <taxon>Eukaryota</taxon>
        <taxon>Viridiplantae</taxon>
        <taxon>Streptophyta</taxon>
        <taxon>Embryophyta</taxon>
        <taxon>Tracheophyta</taxon>
        <taxon>Spermatophyta</taxon>
        <taxon>Magnoliopsida</taxon>
        <taxon>Liliopsida</taxon>
        <taxon>Asparagales</taxon>
        <taxon>Orchidaceae</taxon>
        <taxon>Apostasioideae</taxon>
        <taxon>Apostasia</taxon>
    </lineage>
</organism>
<reference evidence="2 3" key="1">
    <citation type="journal article" date="2017" name="Nature">
        <title>The Apostasia genome and the evolution of orchids.</title>
        <authorList>
            <person name="Zhang G.Q."/>
            <person name="Liu K.W."/>
            <person name="Li Z."/>
            <person name="Lohaus R."/>
            <person name="Hsiao Y.Y."/>
            <person name="Niu S.C."/>
            <person name="Wang J.Y."/>
            <person name="Lin Y.C."/>
            <person name="Xu Q."/>
            <person name="Chen L.J."/>
            <person name="Yoshida K."/>
            <person name="Fujiwara S."/>
            <person name="Wang Z.W."/>
            <person name="Zhang Y.Q."/>
            <person name="Mitsuda N."/>
            <person name="Wang M."/>
            <person name="Liu G.H."/>
            <person name="Pecoraro L."/>
            <person name="Huang H.X."/>
            <person name="Xiao X.J."/>
            <person name="Lin M."/>
            <person name="Wu X.Y."/>
            <person name="Wu W.L."/>
            <person name="Chen Y.Y."/>
            <person name="Chang S.B."/>
            <person name="Sakamoto S."/>
            <person name="Ohme-Takagi M."/>
            <person name="Yagi M."/>
            <person name="Zeng S.J."/>
            <person name="Shen C.Y."/>
            <person name="Yeh C.M."/>
            <person name="Luo Y.B."/>
            <person name="Tsai W.C."/>
            <person name="Van de Peer Y."/>
            <person name="Liu Z.J."/>
        </authorList>
    </citation>
    <scope>NUCLEOTIDE SEQUENCE [LARGE SCALE GENOMIC DNA]</scope>
    <source>
        <strain evidence="3">cv. Shenzhen</strain>
        <tissue evidence="2">Stem</tissue>
    </source>
</reference>
<feature type="transmembrane region" description="Helical" evidence="1">
    <location>
        <begin position="325"/>
        <end position="344"/>
    </location>
</feature>
<dbReference type="AlphaFoldDB" id="A0A2H9ZVW9"/>
<evidence type="ECO:0000256" key="1">
    <source>
        <dbReference type="SAM" id="Phobius"/>
    </source>
</evidence>
<feature type="transmembrane region" description="Helical" evidence="1">
    <location>
        <begin position="209"/>
        <end position="229"/>
    </location>
</feature>
<keyword evidence="3" id="KW-1185">Reference proteome</keyword>
<dbReference type="Proteomes" id="UP000236161">
    <property type="component" value="Unassembled WGS sequence"/>
</dbReference>
<protein>
    <submittedName>
        <fullName evidence="2">Uncharacterized protein</fullName>
    </submittedName>
</protein>
<keyword evidence="1" id="KW-0812">Transmembrane</keyword>
<feature type="transmembrane region" description="Helical" evidence="1">
    <location>
        <begin position="365"/>
        <end position="384"/>
    </location>
</feature>
<gene>
    <name evidence="2" type="ORF">AXF42_Ash020153</name>
</gene>
<dbReference type="PANTHER" id="PTHR34553">
    <property type="entry name" value="OS05G0597400 PROTEIN"/>
    <property type="match status" value="1"/>
</dbReference>
<sequence length="462" mass="54191">MAIIPDLYPLTGLQIGDIQSYVSQAFLYFAPISKRILILVDNRPWMLNKHSRSAKLWQLMVTKDLSKALHGFIIFEVAWKDVHGINYLNELQMDATLALEVKFMRKWEFHSPEQALSSLSFWFSGRPSESQSLNRNLRLLFDVSPTTYTDKLMLFRFSDCVLPVKLRQAIMSDLRLLRLLEAGLPSWVIFFQSYPFFCHFYRPWMRHLARTLYILMSLITVIIGFYDLYKNVPLLKATASRICGPLFSWIEEWDMISRIKYIGTMLFLQNFEKGLKWFIIFAQMMRTVISGVARPLTGPLMKVAELFSPLWNAFVDLGKMIFSNLWLVLQFLYGAILNLIECFLQPFELLFSYISCTGTKLVQPLLCFLWDLLLLPIQCAFGTAKYMRTLFSEISFKEFWESGRHLFKLASVPKPKRASYDISMWQALWNDLFSHIFRAMRSIINGLLAFFVTCNRHRLRYL</sequence>